<accession>A0A5B1CHQ9</accession>
<proteinExistence type="predicted"/>
<reference evidence="1 2" key="1">
    <citation type="submission" date="2019-08" db="EMBL/GenBank/DDBJ databases">
        <title>Deep-cultivation of Planctomycetes and their phenomic and genomic characterization uncovers novel biology.</title>
        <authorList>
            <person name="Wiegand S."/>
            <person name="Jogler M."/>
            <person name="Boedeker C."/>
            <person name="Pinto D."/>
            <person name="Vollmers J."/>
            <person name="Rivas-Marin E."/>
            <person name="Kohn T."/>
            <person name="Peeters S.H."/>
            <person name="Heuer A."/>
            <person name="Rast P."/>
            <person name="Oberbeckmann S."/>
            <person name="Bunk B."/>
            <person name="Jeske O."/>
            <person name="Meyerdierks A."/>
            <person name="Storesund J.E."/>
            <person name="Kallscheuer N."/>
            <person name="Luecker S."/>
            <person name="Lage O.M."/>
            <person name="Pohl T."/>
            <person name="Merkel B.J."/>
            <person name="Hornburger P."/>
            <person name="Mueller R.-W."/>
            <person name="Bruemmer F."/>
            <person name="Labrenz M."/>
            <person name="Spormann A.M."/>
            <person name="Op Den Camp H."/>
            <person name="Overmann J."/>
            <person name="Amann R."/>
            <person name="Jetten M.S.M."/>
            <person name="Mascher T."/>
            <person name="Medema M.H."/>
            <person name="Devos D.P."/>
            <person name="Kaster A.-K."/>
            <person name="Ovreas L."/>
            <person name="Rohde M."/>
            <person name="Galperin M.Y."/>
            <person name="Jogler C."/>
        </authorList>
    </citation>
    <scope>NUCLEOTIDE SEQUENCE [LARGE SCALE GENOMIC DNA]</scope>
    <source>
        <strain evidence="1 2">LF1</strain>
    </source>
</reference>
<evidence type="ECO:0000313" key="2">
    <source>
        <dbReference type="Proteomes" id="UP000322699"/>
    </source>
</evidence>
<comment type="caution">
    <text evidence="1">The sequence shown here is derived from an EMBL/GenBank/DDBJ whole genome shotgun (WGS) entry which is preliminary data.</text>
</comment>
<protein>
    <submittedName>
        <fullName evidence="1">Uncharacterized protein</fullName>
    </submittedName>
</protein>
<name>A0A5B1CHQ9_9BACT</name>
<organism evidence="1 2">
    <name type="scientific">Rubripirellula obstinata</name>
    <dbReference type="NCBI Taxonomy" id="406547"/>
    <lineage>
        <taxon>Bacteria</taxon>
        <taxon>Pseudomonadati</taxon>
        <taxon>Planctomycetota</taxon>
        <taxon>Planctomycetia</taxon>
        <taxon>Pirellulales</taxon>
        <taxon>Pirellulaceae</taxon>
        <taxon>Rubripirellula</taxon>
    </lineage>
</organism>
<dbReference type="AlphaFoldDB" id="A0A5B1CHQ9"/>
<keyword evidence="2" id="KW-1185">Reference proteome</keyword>
<gene>
    <name evidence="1" type="ORF">LF1_15580</name>
</gene>
<evidence type="ECO:0000313" key="1">
    <source>
        <dbReference type="EMBL" id="KAA1259033.1"/>
    </source>
</evidence>
<dbReference type="Proteomes" id="UP000322699">
    <property type="component" value="Unassembled WGS sequence"/>
</dbReference>
<sequence length="83" mass="9281">MPTTAHRLAIGNGCRIQPAKSRSGSTLLERQNLLLRLAVADPAWVQFVWTEPWSAQLQEATHSLIVTHPQQLVIDSRGLVRKD</sequence>
<dbReference type="EMBL" id="VRLW01000001">
    <property type="protein sequence ID" value="KAA1259033.1"/>
    <property type="molecule type" value="Genomic_DNA"/>
</dbReference>